<dbReference type="AlphaFoldDB" id="A0A562I0I9"/>
<keyword evidence="2" id="KW-1185">Reference proteome</keyword>
<keyword evidence="1" id="KW-0418">Kinase</keyword>
<gene>
    <name evidence="1" type="ORF">LX59_02227</name>
</gene>
<protein>
    <submittedName>
        <fullName evidence="1">Lipopolysaccharide kinase (Kdo/WaaP) family protein</fullName>
    </submittedName>
</protein>
<comment type="caution">
    <text evidence="1">The sequence shown here is derived from an EMBL/GenBank/DDBJ whole genome shotgun (WGS) entry which is preliminary data.</text>
</comment>
<sequence>MRSVTANEFQGWLAQGEVLEQDSHGVKVLRLPEAGYLKVFRSRRSRWLAWLSPEARRFVRNAQRLHRLGLHTPKVTDCFWLDRAQVVSACLYEPLQGKTLEQMYRTEPEQLNALIPDLARYILALHRKGIYFRSLHLGNILLLPGPRVEFGLIDFLDMRFRLFPLDRWQIRRNFAHLQSYLQRRRLEQFPFAALQEAYQQLRQQS</sequence>
<dbReference type="InterPro" id="IPR011009">
    <property type="entry name" value="Kinase-like_dom_sf"/>
</dbReference>
<evidence type="ECO:0000313" key="2">
    <source>
        <dbReference type="Proteomes" id="UP000319627"/>
    </source>
</evidence>
<reference evidence="1 2" key="1">
    <citation type="submission" date="2019-07" db="EMBL/GenBank/DDBJ databases">
        <title>Genomic Encyclopedia of Type Strains, Phase I: the one thousand microbial genomes (KMG-I) project.</title>
        <authorList>
            <person name="Kyrpides N."/>
        </authorList>
    </citation>
    <scope>NUCLEOTIDE SEQUENCE [LARGE SCALE GENOMIC DNA]</scope>
    <source>
        <strain evidence="1 2">DSM 375</strain>
    </source>
</reference>
<dbReference type="GO" id="GO:0016301">
    <property type="term" value="F:kinase activity"/>
    <property type="evidence" value="ECO:0007669"/>
    <property type="project" value="UniProtKB-KW"/>
</dbReference>
<dbReference type="OrthoDB" id="8534453at2"/>
<keyword evidence="1" id="KW-0808">Transferase</keyword>
<dbReference type="EMBL" id="VLKG01000008">
    <property type="protein sequence ID" value="TWH64557.1"/>
    <property type="molecule type" value="Genomic_DNA"/>
</dbReference>
<dbReference type="Proteomes" id="UP000319627">
    <property type="component" value="Unassembled WGS sequence"/>
</dbReference>
<accession>A0A562I0I9</accession>
<name>A0A562I0I9_9GAMM</name>
<evidence type="ECO:0000313" key="1">
    <source>
        <dbReference type="EMBL" id="TWH64557.1"/>
    </source>
</evidence>
<dbReference type="SUPFAM" id="SSF56112">
    <property type="entry name" value="Protein kinase-like (PK-like)"/>
    <property type="match status" value="1"/>
</dbReference>
<proteinExistence type="predicted"/>
<dbReference type="RefSeq" id="WP_144571928.1">
    <property type="nucleotide sequence ID" value="NZ_VLKG01000008.1"/>
</dbReference>
<dbReference type="Pfam" id="PF06293">
    <property type="entry name" value="Kdo"/>
    <property type="match status" value="1"/>
</dbReference>
<organism evidence="1 2">
    <name type="scientific">Azomonas agilis</name>
    <dbReference type="NCBI Taxonomy" id="116849"/>
    <lineage>
        <taxon>Bacteria</taxon>
        <taxon>Pseudomonadati</taxon>
        <taxon>Pseudomonadota</taxon>
        <taxon>Gammaproteobacteria</taxon>
        <taxon>Pseudomonadales</taxon>
        <taxon>Pseudomonadaceae</taxon>
        <taxon>Azomonas</taxon>
    </lineage>
</organism>